<organism evidence="13 14">
    <name type="scientific">Microbotryum intermedium</name>
    <dbReference type="NCBI Taxonomy" id="269621"/>
    <lineage>
        <taxon>Eukaryota</taxon>
        <taxon>Fungi</taxon>
        <taxon>Dikarya</taxon>
        <taxon>Basidiomycota</taxon>
        <taxon>Pucciniomycotina</taxon>
        <taxon>Microbotryomycetes</taxon>
        <taxon>Microbotryales</taxon>
        <taxon>Microbotryaceae</taxon>
        <taxon>Microbotryum</taxon>
    </lineage>
</organism>
<evidence type="ECO:0000256" key="4">
    <source>
        <dbReference type="ARBA" id="ARBA00013139"/>
    </source>
</evidence>
<evidence type="ECO:0000256" key="9">
    <source>
        <dbReference type="ARBA" id="ARBA00031904"/>
    </source>
</evidence>
<dbReference type="InterPro" id="IPR017926">
    <property type="entry name" value="GATASE"/>
</dbReference>
<dbReference type="GO" id="GO:0005737">
    <property type="term" value="C:cytoplasm"/>
    <property type="evidence" value="ECO:0007669"/>
    <property type="project" value="TreeGrafter"/>
</dbReference>
<evidence type="ECO:0000256" key="1">
    <source>
        <dbReference type="ARBA" id="ARBA00001000"/>
    </source>
</evidence>
<comment type="similarity">
    <text evidence="3">In the C-terminal section; belongs to the anthranilate synthase component I family.</text>
</comment>
<feature type="domain" description="Anthranilate synthase component I N-terminal" evidence="12">
    <location>
        <begin position="354"/>
        <end position="495"/>
    </location>
</feature>
<comment type="pathway">
    <text evidence="2">Cofactor biosynthesis; tetrahydrofolate biosynthesis; 4-aminobenzoate from chorismate: step 1/2.</text>
</comment>
<dbReference type="GO" id="GO:0008153">
    <property type="term" value="P:4-aminobenzoate biosynthetic process"/>
    <property type="evidence" value="ECO:0007669"/>
    <property type="project" value="TreeGrafter"/>
</dbReference>
<dbReference type="OrthoDB" id="64220at2759"/>
<keyword evidence="6" id="KW-0289">Folate biosynthesis</keyword>
<dbReference type="InterPro" id="IPR006221">
    <property type="entry name" value="TrpG/PapA_dom"/>
</dbReference>
<dbReference type="InterPro" id="IPR019999">
    <property type="entry name" value="Anth_synth_I-like"/>
</dbReference>
<dbReference type="InterPro" id="IPR006805">
    <property type="entry name" value="Anth_synth_I_N"/>
</dbReference>
<dbReference type="Pfam" id="PF00425">
    <property type="entry name" value="Chorismate_bind"/>
    <property type="match status" value="1"/>
</dbReference>
<dbReference type="SUPFAM" id="SSF52317">
    <property type="entry name" value="Class I glutamine amidotransferase-like"/>
    <property type="match status" value="1"/>
</dbReference>
<evidence type="ECO:0000313" key="14">
    <source>
        <dbReference type="Proteomes" id="UP000198372"/>
    </source>
</evidence>
<proteinExistence type="inferred from homology"/>
<dbReference type="EC" id="2.6.1.85" evidence="4"/>
<dbReference type="Proteomes" id="UP000198372">
    <property type="component" value="Unassembled WGS sequence"/>
</dbReference>
<dbReference type="STRING" id="269621.A0A238FGR9"/>
<dbReference type="UniPathway" id="UPA00077">
    <property type="reaction ID" value="UER00149"/>
</dbReference>
<evidence type="ECO:0000256" key="3">
    <source>
        <dbReference type="ARBA" id="ARBA00005970"/>
    </source>
</evidence>
<protein>
    <recommendedName>
        <fullName evidence="4">aminodeoxychorismate synthase</fullName>
        <ecNumber evidence="4">2.6.1.85</ecNumber>
    </recommendedName>
    <alternativeName>
        <fullName evidence="8">Para-aminobenzoate synthase</fullName>
    </alternativeName>
    <alternativeName>
        <fullName evidence="9">p-aminobenzoic acid synthase</fullName>
    </alternativeName>
</protein>
<dbReference type="AlphaFoldDB" id="A0A238FGR9"/>
<evidence type="ECO:0000259" key="11">
    <source>
        <dbReference type="Pfam" id="PF00425"/>
    </source>
</evidence>
<sequence>MPLHPCAPIPTTVILDHHDSYTRNLLVLFSQLFSAPHAGAQVGIAAIDVGAGHVRDGRTRDDGHPARRWLERGWQQRVVIINVDDITWDHFVSAILPHVSCIILGPGPGNPSRASDFSWSERLIKNFGHRLPILGLCLGHQGLATTFEGKVDRAREPRHGQISMIRLPTGNSSKSQIDPLFAGIPSMFKAVQFNSLVVSTQNFPDELQPIAWSNNGGRDEIMALRHRSKPLWGVQFHPEVLIDHLLIAFPLLFQAYLPFFGLPQSICSTHGSTILSNFLSLVSAHHAGQSTSIPSLPLPLDVRALTTSYKRGLPSVIPDVPAGPPSYRPWLWEQRTIQLENENERTPQEVFEGLVKGLNDLGEVWLDSARPTGLPQFSHVFEPQLTWTHTRPANTILVRHEASTEAIAYQLEAPHTFFSTLGTAQAFLKRHTCLLNPEYPSFSIGFVGYFGYEMKEVSMPLSASAATLPTKRTDAEFAFASRLLTFAHETGKWYVTALVRLDDASMAGNNASMMGLEARLGIDEPGYKAWISTVRAFFTPPRSSTTMSSPIASTSTILPTLVPDQDRASYIVSIDKAKEYITAGESYELCQTTQFRTTVDPALAADPYPLYLSLRSSNPAPYSSYFRLPCSKLSLLSSSPERFMHITSGGHVEMKPIKGTVKRCLDDEAEDQRRKQSLEKDEKERAENLMIVDLCRNDLLAFCEVQSVAVPKLMKVETYQTVHQLVTSVVGQLTPAVNPFEAVQRAFPPGSMTGAPKLRSLKLLDELEGHQARGVYSGVFGYVAIDGTTDFSVVIRTLVLNDTQLTLGAGGAITYLSDAAKEWDEVLTKKEAVMKCFT</sequence>
<dbReference type="Pfam" id="PF04715">
    <property type="entry name" value="Anth_synt_I_N"/>
    <property type="match status" value="1"/>
</dbReference>
<evidence type="ECO:0000256" key="2">
    <source>
        <dbReference type="ARBA" id="ARBA00005009"/>
    </source>
</evidence>
<evidence type="ECO:0000256" key="6">
    <source>
        <dbReference type="ARBA" id="ARBA00022909"/>
    </source>
</evidence>
<evidence type="ECO:0000256" key="5">
    <source>
        <dbReference type="ARBA" id="ARBA00022679"/>
    </source>
</evidence>
<evidence type="ECO:0000259" key="10">
    <source>
        <dbReference type="Pfam" id="PF00117"/>
    </source>
</evidence>
<dbReference type="Pfam" id="PF00117">
    <property type="entry name" value="GATase"/>
    <property type="match status" value="1"/>
</dbReference>
<comment type="catalytic activity">
    <reaction evidence="1">
        <text>chorismate + L-glutamine = 4-amino-4-deoxychorismate + L-glutamate</text>
        <dbReference type="Rhea" id="RHEA:11672"/>
        <dbReference type="ChEBI" id="CHEBI:29748"/>
        <dbReference type="ChEBI" id="CHEBI:29985"/>
        <dbReference type="ChEBI" id="CHEBI:58359"/>
        <dbReference type="ChEBI" id="CHEBI:58406"/>
        <dbReference type="EC" id="2.6.1.85"/>
    </reaction>
</comment>
<dbReference type="GO" id="GO:0000162">
    <property type="term" value="P:L-tryptophan biosynthetic process"/>
    <property type="evidence" value="ECO:0007669"/>
    <property type="project" value="TreeGrafter"/>
</dbReference>
<dbReference type="PANTHER" id="PTHR11236">
    <property type="entry name" value="AMINOBENZOATE/ANTHRANILATE SYNTHASE"/>
    <property type="match status" value="1"/>
</dbReference>
<keyword evidence="14" id="KW-1185">Reference proteome</keyword>
<evidence type="ECO:0000256" key="7">
    <source>
        <dbReference type="ARBA" id="ARBA00022962"/>
    </source>
</evidence>
<dbReference type="GO" id="GO:0046656">
    <property type="term" value="P:folic acid biosynthetic process"/>
    <property type="evidence" value="ECO:0007669"/>
    <property type="project" value="UniProtKB-KW"/>
</dbReference>
<dbReference type="InterPro" id="IPR015890">
    <property type="entry name" value="Chorismate_C"/>
</dbReference>
<dbReference type="InterPro" id="IPR005801">
    <property type="entry name" value="ADC_synthase"/>
</dbReference>
<feature type="domain" description="Chorismate-utilising enzyme C-terminal" evidence="11">
    <location>
        <begin position="567"/>
        <end position="829"/>
    </location>
</feature>
<dbReference type="InterPro" id="IPR029062">
    <property type="entry name" value="Class_I_gatase-like"/>
</dbReference>
<evidence type="ECO:0000259" key="12">
    <source>
        <dbReference type="Pfam" id="PF04715"/>
    </source>
</evidence>
<dbReference type="Gene3D" id="3.60.120.10">
    <property type="entry name" value="Anthranilate synthase"/>
    <property type="match status" value="1"/>
</dbReference>
<dbReference type="PRINTS" id="PR00095">
    <property type="entry name" value="ANTSNTHASEI"/>
</dbReference>
<dbReference type="GO" id="GO:0046654">
    <property type="term" value="P:tetrahydrofolate biosynthetic process"/>
    <property type="evidence" value="ECO:0007669"/>
    <property type="project" value="UniProtKB-UniPathway"/>
</dbReference>
<evidence type="ECO:0000256" key="8">
    <source>
        <dbReference type="ARBA" id="ARBA00031329"/>
    </source>
</evidence>
<keyword evidence="7" id="KW-0315">Glutamine amidotransferase</keyword>
<feature type="domain" description="Glutamine amidotransferase" evidence="10">
    <location>
        <begin position="95"/>
        <end position="240"/>
    </location>
</feature>
<dbReference type="CDD" id="cd01743">
    <property type="entry name" value="GATase1_Anthranilate_Synthase"/>
    <property type="match status" value="1"/>
</dbReference>
<dbReference type="GO" id="GO:0046820">
    <property type="term" value="F:4-amino-4-deoxychorismate synthase activity"/>
    <property type="evidence" value="ECO:0007669"/>
    <property type="project" value="UniProtKB-EC"/>
</dbReference>
<keyword evidence="5" id="KW-0808">Transferase</keyword>
<gene>
    <name evidence="13" type="ORF">BQ2448_3922</name>
</gene>
<dbReference type="EMBL" id="FMSP01000009">
    <property type="protein sequence ID" value="SCV72385.1"/>
    <property type="molecule type" value="Genomic_DNA"/>
</dbReference>
<evidence type="ECO:0000313" key="13">
    <source>
        <dbReference type="EMBL" id="SCV72385.1"/>
    </source>
</evidence>
<dbReference type="PROSITE" id="PS51273">
    <property type="entry name" value="GATASE_TYPE_1"/>
    <property type="match status" value="1"/>
</dbReference>
<accession>A0A238FGR9</accession>
<reference evidence="14" key="1">
    <citation type="submission" date="2016-09" db="EMBL/GenBank/DDBJ databases">
        <authorList>
            <person name="Jeantristanb JTB J.-T."/>
            <person name="Ricardo R."/>
        </authorList>
    </citation>
    <scope>NUCLEOTIDE SEQUENCE [LARGE SCALE GENOMIC DNA]</scope>
</reference>
<dbReference type="PANTHER" id="PTHR11236:SF18">
    <property type="entry name" value="AMINODEOXYCHORISMATE SYNTHASE"/>
    <property type="match status" value="1"/>
</dbReference>
<dbReference type="Gene3D" id="3.40.50.880">
    <property type="match status" value="1"/>
</dbReference>
<name>A0A238FGR9_9BASI</name>
<dbReference type="SUPFAM" id="SSF56322">
    <property type="entry name" value="ADC synthase"/>
    <property type="match status" value="1"/>
</dbReference>